<sequence length="335" mass="36633">MNAVVKWLDLVQNTGTLTKDKISLCHYIDYTGETNTDVLKLVTVDSAVQGSNGNNIDGAIIEHRMANGRSINTAQYENVAAIRLNFERRRSACIVKGATRTNLLIVKGAFEEVLRLCFMVRQGGVAVPLEFQKKQMLVTRTNRLNQEGFRVLFVAEQDIGKVDLRDEDSLQELKTNMVRESSASLTRPEDDAAQSIVELKDLGVQTEVLTGDTLPVAVNVCQYLELISRCVTENDDVQAITGPELTKRPPSRAVFASQATMWACSAITSTTAWRSLRRVDAGISVDPGANVAKACTSCVTASIPCLRGRRVDGELPGHGGRRRRHAVGAVSVFAK</sequence>
<comment type="subcellular location">
    <subcellularLocation>
        <location evidence="1">Membrane</location>
        <topology evidence="1">Multi-pass membrane protein</topology>
    </subcellularLocation>
</comment>
<dbReference type="Gene3D" id="3.40.1110.10">
    <property type="entry name" value="Calcium-transporting ATPase, cytoplasmic domain N"/>
    <property type="match status" value="1"/>
</dbReference>
<evidence type="ECO:0000313" key="2">
    <source>
        <dbReference type="EMBL" id="KAG5948342.1"/>
    </source>
</evidence>
<proteinExistence type="predicted"/>
<dbReference type="Proteomes" id="UP000706124">
    <property type="component" value="Unassembled WGS sequence"/>
</dbReference>
<reference evidence="2 3" key="1">
    <citation type="journal article" date="2020" name="bioRxiv">
        <title>Whole genome comparisons of ergot fungi reveals the divergence and evolution of species within the genus Claviceps are the result of varying mechanisms driving genome evolution and host range expansion.</title>
        <authorList>
            <person name="Wyka S.A."/>
            <person name="Mondo S.J."/>
            <person name="Liu M."/>
            <person name="Dettman J."/>
            <person name="Nalam V."/>
            <person name="Broders K.D."/>
        </authorList>
    </citation>
    <scope>NUCLEOTIDE SEQUENCE [LARGE SCALE GENOMIC DNA]</scope>
    <source>
        <strain evidence="2 3">CCC 1485</strain>
    </source>
</reference>
<name>A0A9P7MJ94_9HYPO</name>
<dbReference type="AlphaFoldDB" id="A0A9P7MJ94"/>
<dbReference type="GO" id="GO:0000166">
    <property type="term" value="F:nucleotide binding"/>
    <property type="evidence" value="ECO:0007669"/>
    <property type="project" value="InterPro"/>
</dbReference>
<organism evidence="2 3">
    <name type="scientific">Claviceps pazoutovae</name>
    <dbReference type="NCBI Taxonomy" id="1649127"/>
    <lineage>
        <taxon>Eukaryota</taxon>
        <taxon>Fungi</taxon>
        <taxon>Dikarya</taxon>
        <taxon>Ascomycota</taxon>
        <taxon>Pezizomycotina</taxon>
        <taxon>Sordariomycetes</taxon>
        <taxon>Hypocreomycetidae</taxon>
        <taxon>Hypocreales</taxon>
        <taxon>Clavicipitaceae</taxon>
        <taxon>Claviceps</taxon>
    </lineage>
</organism>
<dbReference type="SUPFAM" id="SSF56784">
    <property type="entry name" value="HAD-like"/>
    <property type="match status" value="1"/>
</dbReference>
<protein>
    <submittedName>
        <fullName evidence="2">Uncharacterized protein</fullName>
    </submittedName>
</protein>
<gene>
    <name evidence="2" type="ORF">E4U60_002019</name>
</gene>
<dbReference type="PANTHER" id="PTHR42861">
    <property type="entry name" value="CALCIUM-TRANSPORTING ATPASE"/>
    <property type="match status" value="1"/>
</dbReference>
<dbReference type="InterPro" id="IPR023214">
    <property type="entry name" value="HAD_sf"/>
</dbReference>
<dbReference type="OrthoDB" id="158672at2759"/>
<dbReference type="EMBL" id="SRPO01000019">
    <property type="protein sequence ID" value="KAG5948342.1"/>
    <property type="molecule type" value="Genomic_DNA"/>
</dbReference>
<accession>A0A9P7MJ94</accession>
<evidence type="ECO:0000313" key="3">
    <source>
        <dbReference type="Proteomes" id="UP000706124"/>
    </source>
</evidence>
<dbReference type="SUPFAM" id="SSF81660">
    <property type="entry name" value="Metal cation-transporting ATPase, ATP-binding domain N"/>
    <property type="match status" value="1"/>
</dbReference>
<dbReference type="InterPro" id="IPR023299">
    <property type="entry name" value="ATPase_P-typ_cyto_dom_N"/>
</dbReference>
<comment type="caution">
    <text evidence="2">The sequence shown here is derived from an EMBL/GenBank/DDBJ whole genome shotgun (WGS) entry which is preliminary data.</text>
</comment>
<keyword evidence="3" id="KW-1185">Reference proteome</keyword>
<dbReference type="InterPro" id="IPR036412">
    <property type="entry name" value="HAD-like_sf"/>
</dbReference>
<dbReference type="Gene3D" id="3.40.50.1000">
    <property type="entry name" value="HAD superfamily/HAD-like"/>
    <property type="match status" value="1"/>
</dbReference>
<evidence type="ECO:0000256" key="1">
    <source>
        <dbReference type="ARBA" id="ARBA00004141"/>
    </source>
</evidence>
<dbReference type="GO" id="GO:0016020">
    <property type="term" value="C:membrane"/>
    <property type="evidence" value="ECO:0007669"/>
    <property type="project" value="UniProtKB-SubCell"/>
</dbReference>
<dbReference type="Pfam" id="PF13246">
    <property type="entry name" value="Cation_ATPase"/>
    <property type="match status" value="1"/>
</dbReference>